<dbReference type="Pfam" id="PF23672">
    <property type="entry name" value="DUF7153"/>
    <property type="match status" value="1"/>
</dbReference>
<keyword evidence="3" id="KW-1185">Reference proteome</keyword>
<keyword evidence="1" id="KW-0812">Transmembrane</keyword>
<accession>A0A1I8IGQ0</accession>
<evidence type="ECO:0000259" key="2">
    <source>
        <dbReference type="Pfam" id="PF23672"/>
    </source>
</evidence>
<evidence type="ECO:0000256" key="1">
    <source>
        <dbReference type="SAM" id="Phobius"/>
    </source>
</evidence>
<evidence type="ECO:0000313" key="3">
    <source>
        <dbReference type="Proteomes" id="UP000095280"/>
    </source>
</evidence>
<dbReference type="PANTHER" id="PTHR22198">
    <property type="entry name" value="FERM DOMAIN-CONTAINING PROTEIN"/>
    <property type="match status" value="1"/>
</dbReference>
<evidence type="ECO:0000313" key="4">
    <source>
        <dbReference type="WBParaSite" id="maker-uti_cns_0012518-snap-gene-0.3-mRNA-1"/>
    </source>
</evidence>
<feature type="transmembrane region" description="Helical" evidence="1">
    <location>
        <begin position="689"/>
        <end position="714"/>
    </location>
</feature>
<keyword evidence="1" id="KW-0472">Membrane</keyword>
<name>A0A1I8IGQ0_9PLAT</name>
<dbReference type="InterPro" id="IPR055577">
    <property type="entry name" value="DUF7153"/>
</dbReference>
<dbReference type="AlphaFoldDB" id="A0A1I8IGQ0"/>
<feature type="domain" description="DUF7153" evidence="2">
    <location>
        <begin position="424"/>
        <end position="599"/>
    </location>
</feature>
<dbReference type="WBParaSite" id="maker-uti_cns_0012518-snap-gene-0.3-mRNA-1">
    <property type="protein sequence ID" value="maker-uti_cns_0012518-snap-gene-0.3-mRNA-1"/>
    <property type="gene ID" value="maker-uti_cns_0012518-snap-gene-0.3"/>
</dbReference>
<keyword evidence="1" id="KW-1133">Transmembrane helix</keyword>
<feature type="transmembrane region" description="Helical" evidence="1">
    <location>
        <begin position="619"/>
        <end position="652"/>
    </location>
</feature>
<proteinExistence type="predicted"/>
<protein>
    <submittedName>
        <fullName evidence="4">PLAT domain-containing protein</fullName>
    </submittedName>
</protein>
<dbReference type="PANTHER" id="PTHR22198:SF1">
    <property type="entry name" value="FERM DOMAIN-CONTAINING PROTEIN"/>
    <property type="match status" value="1"/>
</dbReference>
<sequence length="725" mass="79907">YLKRVGQLFISQQFIPQPVNLSRRRLSLRLALGLGQFQRLYLSFELVSLTGQFGLDDRLGVVELAHLDCQTVALIAEVVQSRLQLGVRLLRGAHRVSPPSRAPRRPNRCAAARRGAASHAAVAVEYRRPPLGGAVWRTNRLAFSTAWGGSIASFDCLTDSRPVGFEDPPALALLRSLARGGGTSPLSSLRPAMIASRLSPVMIASRLLSESFLDLLLVGLDDPVALVLRRSLLSAEALPSSVRPAIALSSPLSSDFLPLLLDDFDVFPTLALRRSLWCGSSSICLLRPAMIASRLSLESFLDLLLCLALAFRRSLAGGEPLPSLARSKIEMDDERRHSRMLPYGGFSRNFGGADRLSKVTHTIIAARHIAKKVTFSEDGRQDKSTDALYSIFNFFETITPPPNFPTFKDGFVHVSKVMKLHPQFQSGVLLRNVEEYDRFPFLSYTVFHLHPTNTFIHDPSWVKVIHEGHGENQVHHQGGFKELCTIWTDSNDAGLRDLSRAPLSDKAVFIIVCCKVLGNPTSMETNWREWSGAEFILNGLPPPQRSSLRRITFYKRAMSRGTFSHVLLAEFHQGSELYRLRDFIALMNSRHCGLAGLYTIELPQLLQIMPVHPKPTPNMIIGSILSMVLSAMSIASFLLGAVLAGIGIFLMASKDMLRSMLNLVDTSKLPSAADDAKDQAQEMLDKYDIISFVGLAVLIIGAFIAAVSFCGAIGSMCKLKLLLLI</sequence>
<organism evidence="3 4">
    <name type="scientific">Macrostomum lignano</name>
    <dbReference type="NCBI Taxonomy" id="282301"/>
    <lineage>
        <taxon>Eukaryota</taxon>
        <taxon>Metazoa</taxon>
        <taxon>Spiralia</taxon>
        <taxon>Lophotrochozoa</taxon>
        <taxon>Platyhelminthes</taxon>
        <taxon>Rhabditophora</taxon>
        <taxon>Macrostomorpha</taxon>
        <taxon>Macrostomida</taxon>
        <taxon>Macrostomidae</taxon>
        <taxon>Macrostomum</taxon>
    </lineage>
</organism>
<reference evidence="4" key="1">
    <citation type="submission" date="2016-11" db="UniProtKB">
        <authorList>
            <consortium name="WormBaseParasite"/>
        </authorList>
    </citation>
    <scope>IDENTIFICATION</scope>
</reference>
<dbReference type="Proteomes" id="UP000095280">
    <property type="component" value="Unplaced"/>
</dbReference>